<name>A0A7J7K656_BUGNE</name>
<dbReference type="EMBL" id="VXIV02001154">
    <property type="protein sequence ID" value="KAF6034100.1"/>
    <property type="molecule type" value="Genomic_DNA"/>
</dbReference>
<organism evidence="2 3">
    <name type="scientific">Bugula neritina</name>
    <name type="common">Brown bryozoan</name>
    <name type="synonym">Sertularia neritina</name>
    <dbReference type="NCBI Taxonomy" id="10212"/>
    <lineage>
        <taxon>Eukaryota</taxon>
        <taxon>Metazoa</taxon>
        <taxon>Spiralia</taxon>
        <taxon>Lophotrochozoa</taxon>
        <taxon>Bryozoa</taxon>
        <taxon>Gymnolaemata</taxon>
        <taxon>Cheilostomatida</taxon>
        <taxon>Flustrina</taxon>
        <taxon>Buguloidea</taxon>
        <taxon>Bugulidae</taxon>
        <taxon>Bugula</taxon>
    </lineage>
</organism>
<gene>
    <name evidence="2" type="ORF">EB796_007593</name>
</gene>
<dbReference type="Proteomes" id="UP000593567">
    <property type="component" value="Unassembled WGS sequence"/>
</dbReference>
<evidence type="ECO:0000313" key="3">
    <source>
        <dbReference type="Proteomes" id="UP000593567"/>
    </source>
</evidence>
<accession>A0A7J7K656</accession>
<evidence type="ECO:0000313" key="2">
    <source>
        <dbReference type="EMBL" id="KAF6034100.1"/>
    </source>
</evidence>
<feature type="compositionally biased region" description="Polar residues" evidence="1">
    <location>
        <begin position="1"/>
        <end position="32"/>
    </location>
</feature>
<dbReference type="AlphaFoldDB" id="A0A7J7K656"/>
<sequence length="115" mass="12760">MGQYTSDTASTVSDAQVSKPSSNTEDQPQTVESPFPGDYLSTDDLYIMKSSFLSNVNGGKTVLTSSELTLSVKKKVRDKSILANRMYAHFRGQQPTDECFFTGDRKLYLFPGFNP</sequence>
<protein>
    <submittedName>
        <fullName evidence="2">Uncharacterized protein</fullName>
    </submittedName>
</protein>
<feature type="region of interest" description="Disordered" evidence="1">
    <location>
        <begin position="1"/>
        <end position="37"/>
    </location>
</feature>
<reference evidence="2" key="1">
    <citation type="submission" date="2020-06" db="EMBL/GenBank/DDBJ databases">
        <title>Draft genome of Bugula neritina, a colonial animal packing powerful symbionts and potential medicines.</title>
        <authorList>
            <person name="Rayko M."/>
        </authorList>
    </citation>
    <scope>NUCLEOTIDE SEQUENCE [LARGE SCALE GENOMIC DNA]</scope>
    <source>
        <strain evidence="2">Kwan_BN1</strain>
    </source>
</reference>
<comment type="caution">
    <text evidence="2">The sequence shown here is derived from an EMBL/GenBank/DDBJ whole genome shotgun (WGS) entry which is preliminary data.</text>
</comment>
<proteinExistence type="predicted"/>
<keyword evidence="3" id="KW-1185">Reference proteome</keyword>
<evidence type="ECO:0000256" key="1">
    <source>
        <dbReference type="SAM" id="MobiDB-lite"/>
    </source>
</evidence>